<sequence length="455" mass="50461">MQAENYTQPKPGKPPVVNLKKPQTFFLANGLKVMVVENHKLPRVTFNLTIDNPPFAEHSKKGVDELCSNLIGNGNIKITKDDFNEEVDFLGANIGFNSHGAYASALSKYSGRVLQLLTYGALYPNFTQEEFDKEKAKLLEGIKAQEKNVPAIASRVVNALAFGINHPAGEYTTEETLNNVTLDDVKANYAAHFAPENAYLVIIGDIKYKEVKPIVEKLFGSWEKASTPQVNYDAPQNAPFTQINFVDVPNAVQSEVSLVNTIDLKMGDKDFFPAVIAAYILGGDFNSYLNMNLREEHGWTYGATTNIGAGKYVSKLKSTSSIRSTATDSAVVEFIKETKRIRTEKVSEELLKDVKAGYIGRFVMQVEKPSAIARYALNVETEELTPDFYENYIKTINAVTADDVLNAANKYFLIDNTRIIIAGKAADIIPGLEKLNIPLFYFNKFGQPTEKPAIK</sequence>
<protein>
    <submittedName>
        <fullName evidence="2">Predicted Zn-dependent peptidase</fullName>
    </submittedName>
</protein>
<dbReference type="AlphaFoldDB" id="A0A1H3WFX4"/>
<evidence type="ECO:0000259" key="1">
    <source>
        <dbReference type="Pfam" id="PF05193"/>
    </source>
</evidence>
<dbReference type="Gene3D" id="3.30.830.10">
    <property type="entry name" value="Metalloenzyme, LuxS/M16 peptidase-like"/>
    <property type="match status" value="2"/>
</dbReference>
<dbReference type="PANTHER" id="PTHR11851">
    <property type="entry name" value="METALLOPROTEASE"/>
    <property type="match status" value="1"/>
</dbReference>
<dbReference type="InterPro" id="IPR007863">
    <property type="entry name" value="Peptidase_M16_C"/>
</dbReference>
<reference evidence="3" key="1">
    <citation type="submission" date="2016-10" db="EMBL/GenBank/DDBJ databases">
        <authorList>
            <person name="Varghese N."/>
            <person name="Submissions S."/>
        </authorList>
    </citation>
    <scope>NUCLEOTIDE SEQUENCE [LARGE SCALE GENOMIC DNA]</scope>
    <source>
        <strain evidence="3">DSM 22376</strain>
    </source>
</reference>
<dbReference type="OrthoDB" id="9811314at2"/>
<organism evidence="2 3">
    <name type="scientific">Flavobacterium gillisiae</name>
    <dbReference type="NCBI Taxonomy" id="150146"/>
    <lineage>
        <taxon>Bacteria</taxon>
        <taxon>Pseudomonadati</taxon>
        <taxon>Bacteroidota</taxon>
        <taxon>Flavobacteriia</taxon>
        <taxon>Flavobacteriales</taxon>
        <taxon>Flavobacteriaceae</taxon>
        <taxon>Flavobacterium</taxon>
    </lineage>
</organism>
<proteinExistence type="predicted"/>
<dbReference type="EMBL" id="FNRD01000001">
    <property type="protein sequence ID" value="SDZ86003.1"/>
    <property type="molecule type" value="Genomic_DNA"/>
</dbReference>
<gene>
    <name evidence="2" type="ORF">SAMN05443667_10152</name>
</gene>
<dbReference type="Pfam" id="PF05193">
    <property type="entry name" value="Peptidase_M16_C"/>
    <property type="match status" value="1"/>
</dbReference>
<evidence type="ECO:0000313" key="2">
    <source>
        <dbReference type="EMBL" id="SDZ86003.1"/>
    </source>
</evidence>
<dbReference type="STRING" id="150146.SAMN05443667_10152"/>
<accession>A0A1H3WFX4</accession>
<feature type="domain" description="Peptidase M16 C-terminal" evidence="1">
    <location>
        <begin position="179"/>
        <end position="357"/>
    </location>
</feature>
<dbReference type="RefSeq" id="WP_091082972.1">
    <property type="nucleotide sequence ID" value="NZ_FNRD01000001.1"/>
</dbReference>
<dbReference type="SUPFAM" id="SSF63411">
    <property type="entry name" value="LuxS/MPP-like metallohydrolase"/>
    <property type="match status" value="2"/>
</dbReference>
<name>A0A1H3WFX4_9FLAO</name>
<dbReference type="InterPro" id="IPR011249">
    <property type="entry name" value="Metalloenz_LuxS/M16"/>
</dbReference>
<dbReference type="GO" id="GO:0046872">
    <property type="term" value="F:metal ion binding"/>
    <property type="evidence" value="ECO:0007669"/>
    <property type="project" value="InterPro"/>
</dbReference>
<dbReference type="InterPro" id="IPR050361">
    <property type="entry name" value="MPP/UQCRC_Complex"/>
</dbReference>
<evidence type="ECO:0000313" key="3">
    <source>
        <dbReference type="Proteomes" id="UP000198951"/>
    </source>
</evidence>
<dbReference type="Proteomes" id="UP000198951">
    <property type="component" value="Unassembled WGS sequence"/>
</dbReference>
<keyword evidence="3" id="KW-1185">Reference proteome</keyword>